<name>A0A1B7NK08_9EURO</name>
<feature type="region of interest" description="Disordered" evidence="1">
    <location>
        <begin position="1"/>
        <end position="68"/>
    </location>
</feature>
<reference evidence="2 3" key="1">
    <citation type="submission" date="2015-07" db="EMBL/GenBank/DDBJ databases">
        <title>Emmonsia species relationships and genome sequence.</title>
        <authorList>
            <person name="Cuomo C.A."/>
            <person name="Schwartz I.S."/>
            <person name="Kenyon C."/>
            <person name="de Hoog G.S."/>
            <person name="Govender N.P."/>
            <person name="Botha A."/>
            <person name="Moreno L."/>
            <person name="de Vries M."/>
            <person name="Munoz J.F."/>
            <person name="Stielow J.B."/>
        </authorList>
    </citation>
    <scope>NUCLEOTIDE SEQUENCE [LARGE SCALE GENOMIC DNA]</scope>
    <source>
        <strain evidence="2 3">CBS 136260</strain>
    </source>
</reference>
<dbReference type="EMBL" id="LGUA01003224">
    <property type="protein sequence ID" value="OAX77148.1"/>
    <property type="molecule type" value="Genomic_DNA"/>
</dbReference>
<evidence type="ECO:0000313" key="3">
    <source>
        <dbReference type="Proteomes" id="UP000091918"/>
    </source>
</evidence>
<sequence>MSADDPPPHADTNGSPDPSILTPIPPPNNINNIHDQNQTPPPATSPSVQGFTLPNNREAEGGGKGEEG</sequence>
<accession>A0A1B7NK08</accession>
<organism evidence="2 3">
    <name type="scientific">Emergomyces africanus</name>
    <dbReference type="NCBI Taxonomy" id="1955775"/>
    <lineage>
        <taxon>Eukaryota</taxon>
        <taxon>Fungi</taxon>
        <taxon>Dikarya</taxon>
        <taxon>Ascomycota</taxon>
        <taxon>Pezizomycotina</taxon>
        <taxon>Eurotiomycetes</taxon>
        <taxon>Eurotiomycetidae</taxon>
        <taxon>Onygenales</taxon>
        <taxon>Ajellomycetaceae</taxon>
        <taxon>Emergomyces</taxon>
    </lineage>
</organism>
<feature type="compositionally biased region" description="Basic and acidic residues" evidence="1">
    <location>
        <begin position="57"/>
        <end position="68"/>
    </location>
</feature>
<comment type="caution">
    <text evidence="2">The sequence shown here is derived from an EMBL/GenBank/DDBJ whole genome shotgun (WGS) entry which is preliminary data.</text>
</comment>
<evidence type="ECO:0000256" key="1">
    <source>
        <dbReference type="SAM" id="MobiDB-lite"/>
    </source>
</evidence>
<protein>
    <submittedName>
        <fullName evidence="2">Uncharacterized protein</fullName>
    </submittedName>
</protein>
<dbReference type="AlphaFoldDB" id="A0A1B7NK08"/>
<gene>
    <name evidence="2" type="ORF">ACJ72_08556</name>
</gene>
<evidence type="ECO:0000313" key="2">
    <source>
        <dbReference type="EMBL" id="OAX77148.1"/>
    </source>
</evidence>
<keyword evidence="3" id="KW-1185">Reference proteome</keyword>
<proteinExistence type="predicted"/>
<dbReference type="Proteomes" id="UP000091918">
    <property type="component" value="Unassembled WGS sequence"/>
</dbReference>
<feature type="compositionally biased region" description="Polar residues" evidence="1">
    <location>
        <begin position="45"/>
        <end position="55"/>
    </location>
</feature>
<dbReference type="STRING" id="1658172.A0A1B7NK08"/>